<evidence type="ECO:0000256" key="1">
    <source>
        <dbReference type="SAM" id="MobiDB-lite"/>
    </source>
</evidence>
<feature type="compositionally biased region" description="Polar residues" evidence="1">
    <location>
        <begin position="16"/>
        <end position="28"/>
    </location>
</feature>
<sequence length="242" mass="27827">MSIVTTLPSHTARPHSPTTPKNLATKSTLHPPPTENTAPHPHHTTTNAKKMESAPLHPAAQIADLNNRITALRIFILDYQHLIEKLFHPITHATIAAANSAQAHTEAHLGTSTNHQKTLHELALLMRKRTRARTLNTRFEAQMAQLEKWQAESLDESGTVLLSYAMLKTKMTPHFLRWMERQAVEDVRKFGKELFELLFLVGKDEARKLLVEQEFMMRFLKEKFESDRAFVEMVREWCRLNP</sequence>
<protein>
    <submittedName>
        <fullName evidence="2">Uncharacterized protein</fullName>
    </submittedName>
</protein>
<evidence type="ECO:0000313" key="2">
    <source>
        <dbReference type="EMBL" id="KAF1834003.1"/>
    </source>
</evidence>
<evidence type="ECO:0000313" key="3">
    <source>
        <dbReference type="Proteomes" id="UP000800040"/>
    </source>
</evidence>
<gene>
    <name evidence="2" type="ORF">BDW02DRAFT_355734</name>
</gene>
<accession>A0A6A5KKL2</accession>
<dbReference type="Proteomes" id="UP000800040">
    <property type="component" value="Unassembled WGS sequence"/>
</dbReference>
<feature type="compositionally biased region" description="Low complexity" evidence="1">
    <location>
        <begin position="35"/>
        <end position="48"/>
    </location>
</feature>
<proteinExistence type="predicted"/>
<reference evidence="2" key="1">
    <citation type="submission" date="2020-01" db="EMBL/GenBank/DDBJ databases">
        <authorList>
            <consortium name="DOE Joint Genome Institute"/>
            <person name="Haridas S."/>
            <person name="Albert R."/>
            <person name="Binder M."/>
            <person name="Bloem J."/>
            <person name="Labutti K."/>
            <person name="Salamov A."/>
            <person name="Andreopoulos B."/>
            <person name="Baker S.E."/>
            <person name="Barry K."/>
            <person name="Bills G."/>
            <person name="Bluhm B.H."/>
            <person name="Cannon C."/>
            <person name="Castanera R."/>
            <person name="Culley D.E."/>
            <person name="Daum C."/>
            <person name="Ezra D."/>
            <person name="Gonzalez J.B."/>
            <person name="Henrissat B."/>
            <person name="Kuo A."/>
            <person name="Liang C."/>
            <person name="Lipzen A."/>
            <person name="Lutzoni F."/>
            <person name="Magnuson J."/>
            <person name="Mondo S."/>
            <person name="Nolan M."/>
            <person name="Ohm R."/>
            <person name="Pangilinan J."/>
            <person name="Park H.-J."/>
            <person name="Ramirez L."/>
            <person name="Alfaro M."/>
            <person name="Sun H."/>
            <person name="Tritt A."/>
            <person name="Yoshinaga Y."/>
            <person name="Zwiers L.-H."/>
            <person name="Turgeon B.G."/>
            <person name="Goodwin S.B."/>
            <person name="Spatafora J.W."/>
            <person name="Crous P.W."/>
            <person name="Grigoriev I.V."/>
        </authorList>
    </citation>
    <scope>NUCLEOTIDE SEQUENCE</scope>
    <source>
        <strain evidence="2">P77</strain>
    </source>
</reference>
<name>A0A6A5KKL2_9PLEO</name>
<dbReference type="AlphaFoldDB" id="A0A6A5KKL2"/>
<dbReference type="OrthoDB" id="3677175at2759"/>
<feature type="region of interest" description="Disordered" evidence="1">
    <location>
        <begin position="1"/>
        <end position="52"/>
    </location>
</feature>
<organism evidence="2 3">
    <name type="scientific">Decorospora gaudefroyi</name>
    <dbReference type="NCBI Taxonomy" id="184978"/>
    <lineage>
        <taxon>Eukaryota</taxon>
        <taxon>Fungi</taxon>
        <taxon>Dikarya</taxon>
        <taxon>Ascomycota</taxon>
        <taxon>Pezizomycotina</taxon>
        <taxon>Dothideomycetes</taxon>
        <taxon>Pleosporomycetidae</taxon>
        <taxon>Pleosporales</taxon>
        <taxon>Pleosporineae</taxon>
        <taxon>Pleosporaceae</taxon>
        <taxon>Decorospora</taxon>
    </lineage>
</organism>
<dbReference type="EMBL" id="ML975309">
    <property type="protein sequence ID" value="KAF1834003.1"/>
    <property type="molecule type" value="Genomic_DNA"/>
</dbReference>
<keyword evidence="3" id="KW-1185">Reference proteome</keyword>